<dbReference type="Pfam" id="PF03178">
    <property type="entry name" value="CPSF_A"/>
    <property type="match status" value="1"/>
</dbReference>
<evidence type="ECO:0000259" key="4">
    <source>
        <dbReference type="Pfam" id="PF03178"/>
    </source>
</evidence>
<feature type="domain" description="RSE1/DDB1/CPSF1 second beta-propeller" evidence="6">
    <location>
        <begin position="575"/>
        <end position="987"/>
    </location>
</feature>
<feature type="domain" description="RSE1/DDB1/CPSF1 C-terminal" evidence="4">
    <location>
        <begin position="1066"/>
        <end position="1394"/>
    </location>
</feature>
<comment type="subcellular location">
    <subcellularLocation>
        <location evidence="1">Nucleus</location>
    </subcellularLocation>
</comment>
<sequence length="1426" mass="157509">MMQAIRREIIPASGVEYATSLKLTPSSVTPRNPDGDSPRVLCNVVVARSNILRVFEVVEEPTPLPLHSDESRSKVRKDTEAVEGEVEMDTQGEGFVNIGAIKSAPTHHVVPTTARLYFLREHRLHGIITGLESLKIMSSEDNLDRLLVSFKDAKIALLEWSDVVHDLITVSIHTYERTPQMLSSDLLQFKAELRVDPNHRCVALSLPKDAVAILPFYQSQTELDMIDQDPSLGKEIPYSPSYVLDFSADVDERIRNVVDFVFLPGFNNPTAAVLFQTQQTWTGRLKEFKDTISLLIFTIDLVTRKYPIITSVDNLPYDCISIIPCAPSLGGVIVMSCNAIIYIDQSTRRVTLPVNGWASRVTDLPLLPLRPDEQTRDLQLESAKAAFIDERTMFVILQDGAIMPVEIVMDGKMVSKLSMGPALAQSTIPSVVRSVNEGHLFIGSTAGPSILLHTMRVEEEVPRDLRQESVPAAVVDQPLAMVLDDDEDIYGDAKETNLPALNGHPPVETRSVIHLSLCDSIPAHGSISDMTFSLTRNGDRNVAELVAATGSGHLGGFTLFQRDLPTRTKRKLHAIGGARGVWSIPVRQSLATNAAASMASQQDYDTVIVSTDTNPSPGLSRIASRTSKNDISIGTRLASTTIGAGPFFQRTAILHVITDAIRVLEPDGTERQVIKDMDGNMKRPKIRYCSISDPFVLILREDDSLGLFVDAGRGKIRRKDMTPMGGKISRYLAACFCSDQSGIFQTTHTLTASTSNTSAVDGQAASATTSVEATVDPNRGTQWLIVCRPQGVLEIWSLPKLSIVFSTPLVATLESVFVDTYDPVTPSVPEDQPRKPQEFDVDQVMVAPMGESNPKPYLLIFLRCGVVAIYEAVRSGPAPRVDGAGRANTLLVQFAKVHSRTFEVRSTDEAEKTVLLEHKRISRNLIPFVTSPHPQQTLSGVFFTGDQPCWILGTDKGGIKIHPCGYSVVHSFTACSIWESRGDFLMYTDEGPCLLEWMPELNLAGALPCRSVPRSRAYTNVTYDPSTGLIVAASVESKEFVLFDEDGNKMWDPEAPNIHFPKAEHSTLELISSDFVYTLDGYEFAENEFVNSVECVTLETQSTESGQKDFLAVGTTIHRGEDLAVKGATYVFEIVEVVPEPNSLPKRRYRLRMHCRDEAKGPVTAVCGLNGYLVSSMGQKIFVRAFDLDERLVGVAFLDVGVYVTSLRTLKNLLLIGDAVKSVWFVAFQEDPFKLVILSKDVQRVCATNADFLFSSEGNFHIVVEDEEGIIRLYDYDPHDPESRNGQHLLCRTEFHAQAESRASVMVACRSRGEEKAIPYARLITGATDGSLSSLTPVDETIFKRMQLLQGQLTRNVQHFAGLNPKAFRVVRNDYVSRPLSKGIVDGNLLQAFEDLSITRQIEITRQIGTVRSLVLNDWIGFGFAW</sequence>
<evidence type="ECO:0000259" key="5">
    <source>
        <dbReference type="Pfam" id="PF10433"/>
    </source>
</evidence>
<dbReference type="OrthoDB" id="6109at2759"/>
<keyword evidence="8" id="KW-1185">Reference proteome</keyword>
<gene>
    <name evidence="7" type="ORF">BD410DRAFT_828742</name>
</gene>
<evidence type="ECO:0000313" key="8">
    <source>
        <dbReference type="Proteomes" id="UP000294933"/>
    </source>
</evidence>
<feature type="domain" description="RSE1/DDB1/CPSF1 first beta-propeller" evidence="5">
    <location>
        <begin position="118"/>
        <end position="453"/>
    </location>
</feature>
<proteinExistence type="predicted"/>
<evidence type="ECO:0008006" key="9">
    <source>
        <dbReference type="Google" id="ProtNLM"/>
    </source>
</evidence>
<feature type="compositionally biased region" description="Basic and acidic residues" evidence="3">
    <location>
        <begin position="67"/>
        <end position="80"/>
    </location>
</feature>
<dbReference type="InterPro" id="IPR058543">
    <property type="entry name" value="Beta-prop_RSE1/DDB1/CPSF1_2nd"/>
</dbReference>
<dbReference type="Gene3D" id="1.10.150.910">
    <property type="match status" value="1"/>
</dbReference>
<accession>A0A4Y7Q2Z7</accession>
<dbReference type="InterPro" id="IPR050358">
    <property type="entry name" value="RSE1/DDB1/CFT1"/>
</dbReference>
<feature type="region of interest" description="Disordered" evidence="3">
    <location>
        <begin position="63"/>
        <end position="87"/>
    </location>
</feature>
<dbReference type="GO" id="GO:0005634">
    <property type="term" value="C:nucleus"/>
    <property type="evidence" value="ECO:0007669"/>
    <property type="project" value="UniProtKB-SubCell"/>
</dbReference>
<dbReference type="STRING" id="50990.A0A4Y7Q2Z7"/>
<reference evidence="7 8" key="1">
    <citation type="submission" date="2018-06" db="EMBL/GenBank/DDBJ databases">
        <title>A transcriptomic atlas of mushroom development highlights an independent origin of complex multicellularity.</title>
        <authorList>
            <consortium name="DOE Joint Genome Institute"/>
            <person name="Krizsan K."/>
            <person name="Almasi E."/>
            <person name="Merenyi Z."/>
            <person name="Sahu N."/>
            <person name="Viragh M."/>
            <person name="Koszo T."/>
            <person name="Mondo S."/>
            <person name="Kiss B."/>
            <person name="Balint B."/>
            <person name="Kues U."/>
            <person name="Barry K."/>
            <person name="Hegedus J.C."/>
            <person name="Henrissat B."/>
            <person name="Johnson J."/>
            <person name="Lipzen A."/>
            <person name="Ohm R."/>
            <person name="Nagy I."/>
            <person name="Pangilinan J."/>
            <person name="Yan J."/>
            <person name="Xiong Y."/>
            <person name="Grigoriev I.V."/>
            <person name="Hibbett D.S."/>
            <person name="Nagy L.G."/>
        </authorList>
    </citation>
    <scope>NUCLEOTIDE SEQUENCE [LARGE SCALE GENOMIC DNA]</scope>
    <source>
        <strain evidence="7 8">SZMC22713</strain>
    </source>
</reference>
<dbReference type="Pfam" id="PF23726">
    <property type="entry name" value="Beta-prop_RSE1_2nd"/>
    <property type="match status" value="1"/>
</dbReference>
<dbReference type="EMBL" id="ML170177">
    <property type="protein sequence ID" value="TDL22024.1"/>
    <property type="molecule type" value="Genomic_DNA"/>
</dbReference>
<dbReference type="Gene3D" id="2.130.10.10">
    <property type="entry name" value="YVTN repeat-like/Quinoprotein amine dehydrogenase"/>
    <property type="match status" value="3"/>
</dbReference>
<evidence type="ECO:0000259" key="6">
    <source>
        <dbReference type="Pfam" id="PF23726"/>
    </source>
</evidence>
<evidence type="ECO:0000256" key="3">
    <source>
        <dbReference type="SAM" id="MobiDB-lite"/>
    </source>
</evidence>
<dbReference type="Pfam" id="PF10433">
    <property type="entry name" value="Beta-prop_RSE1_1st"/>
    <property type="match status" value="1"/>
</dbReference>
<name>A0A4Y7Q2Z7_9AGAM</name>
<dbReference type="GO" id="GO:0003676">
    <property type="term" value="F:nucleic acid binding"/>
    <property type="evidence" value="ECO:0007669"/>
    <property type="project" value="InterPro"/>
</dbReference>
<protein>
    <recommendedName>
        <fullName evidence="9">DNA damage-binding protein 1</fullName>
    </recommendedName>
</protein>
<dbReference type="InterPro" id="IPR004871">
    <property type="entry name" value="RSE1/DDB1/CPSF1_C"/>
</dbReference>
<dbReference type="Proteomes" id="UP000294933">
    <property type="component" value="Unassembled WGS sequence"/>
</dbReference>
<evidence type="ECO:0000256" key="1">
    <source>
        <dbReference type="ARBA" id="ARBA00004123"/>
    </source>
</evidence>
<dbReference type="VEuPathDB" id="FungiDB:BD410DRAFT_828742"/>
<dbReference type="PANTHER" id="PTHR10644">
    <property type="entry name" value="DNA REPAIR/RNA PROCESSING CPSF FAMILY"/>
    <property type="match status" value="1"/>
</dbReference>
<evidence type="ECO:0000313" key="7">
    <source>
        <dbReference type="EMBL" id="TDL22024.1"/>
    </source>
</evidence>
<dbReference type="InterPro" id="IPR015943">
    <property type="entry name" value="WD40/YVTN_repeat-like_dom_sf"/>
</dbReference>
<organism evidence="7 8">
    <name type="scientific">Rickenella mellea</name>
    <dbReference type="NCBI Taxonomy" id="50990"/>
    <lineage>
        <taxon>Eukaryota</taxon>
        <taxon>Fungi</taxon>
        <taxon>Dikarya</taxon>
        <taxon>Basidiomycota</taxon>
        <taxon>Agaricomycotina</taxon>
        <taxon>Agaricomycetes</taxon>
        <taxon>Hymenochaetales</taxon>
        <taxon>Rickenellaceae</taxon>
        <taxon>Rickenella</taxon>
    </lineage>
</organism>
<keyword evidence="2" id="KW-0539">Nucleus</keyword>
<evidence type="ECO:0000256" key="2">
    <source>
        <dbReference type="ARBA" id="ARBA00023242"/>
    </source>
</evidence>
<dbReference type="InterPro" id="IPR018846">
    <property type="entry name" value="Beta-prop_RSE1/DDB1/CPSF1_1st"/>
</dbReference>